<dbReference type="SUPFAM" id="SSF53720">
    <property type="entry name" value="ALDH-like"/>
    <property type="match status" value="1"/>
</dbReference>
<dbReference type="InterPro" id="IPR015590">
    <property type="entry name" value="Aldehyde_DH_dom"/>
</dbReference>
<proteinExistence type="inferred from homology"/>
<dbReference type="InterPro" id="IPR029510">
    <property type="entry name" value="Ald_DH_CS_GLU"/>
</dbReference>
<evidence type="ECO:0000313" key="7">
    <source>
        <dbReference type="Proteomes" id="UP000433493"/>
    </source>
</evidence>
<organism evidence="6 7">
    <name type="scientific">Gulosibacter chungangensis</name>
    <dbReference type="NCBI Taxonomy" id="979746"/>
    <lineage>
        <taxon>Bacteria</taxon>
        <taxon>Bacillati</taxon>
        <taxon>Actinomycetota</taxon>
        <taxon>Actinomycetes</taxon>
        <taxon>Micrococcales</taxon>
        <taxon>Microbacteriaceae</taxon>
        <taxon>Gulosibacter</taxon>
    </lineage>
</organism>
<evidence type="ECO:0000256" key="1">
    <source>
        <dbReference type="ARBA" id="ARBA00009986"/>
    </source>
</evidence>
<reference evidence="6 7" key="1">
    <citation type="submission" date="2019-09" db="EMBL/GenBank/DDBJ databases">
        <title>Phylogeny of genus Pseudoclavibacter and closely related genus.</title>
        <authorList>
            <person name="Li Y."/>
        </authorList>
    </citation>
    <scope>NUCLEOTIDE SEQUENCE [LARGE SCALE GENOMIC DNA]</scope>
    <source>
        <strain evidence="6 7">KCTC 13959</strain>
    </source>
</reference>
<keyword evidence="2 4" id="KW-0560">Oxidoreductase</keyword>
<dbReference type="RefSeq" id="WP_158051810.1">
    <property type="nucleotide sequence ID" value="NZ_WBKB01000003.1"/>
</dbReference>
<evidence type="ECO:0000256" key="3">
    <source>
        <dbReference type="PROSITE-ProRule" id="PRU10007"/>
    </source>
</evidence>
<name>A0A7J5BBB6_9MICO</name>
<dbReference type="Pfam" id="PF00171">
    <property type="entry name" value="Aldedh"/>
    <property type="match status" value="1"/>
</dbReference>
<dbReference type="AlphaFoldDB" id="A0A7J5BBB6"/>
<dbReference type="EMBL" id="WBKB01000003">
    <property type="protein sequence ID" value="KAB1643394.1"/>
    <property type="molecule type" value="Genomic_DNA"/>
</dbReference>
<evidence type="ECO:0000259" key="5">
    <source>
        <dbReference type="Pfam" id="PF00171"/>
    </source>
</evidence>
<dbReference type="PROSITE" id="PS00687">
    <property type="entry name" value="ALDEHYDE_DEHYDR_GLU"/>
    <property type="match status" value="1"/>
</dbReference>
<dbReference type="InterPro" id="IPR016162">
    <property type="entry name" value="Ald_DH_N"/>
</dbReference>
<accession>A0A7J5BBB6</accession>
<keyword evidence="7" id="KW-1185">Reference proteome</keyword>
<dbReference type="Proteomes" id="UP000433493">
    <property type="component" value="Unassembled WGS sequence"/>
</dbReference>
<dbReference type="Gene3D" id="3.40.309.10">
    <property type="entry name" value="Aldehyde Dehydrogenase, Chain A, domain 2"/>
    <property type="match status" value="1"/>
</dbReference>
<evidence type="ECO:0000256" key="2">
    <source>
        <dbReference type="ARBA" id="ARBA00023002"/>
    </source>
</evidence>
<dbReference type="GO" id="GO:0016620">
    <property type="term" value="F:oxidoreductase activity, acting on the aldehyde or oxo group of donors, NAD or NADP as acceptor"/>
    <property type="evidence" value="ECO:0007669"/>
    <property type="project" value="InterPro"/>
</dbReference>
<dbReference type="InterPro" id="IPR016161">
    <property type="entry name" value="Ald_DH/histidinol_DH"/>
</dbReference>
<dbReference type="PANTHER" id="PTHR11699">
    <property type="entry name" value="ALDEHYDE DEHYDROGENASE-RELATED"/>
    <property type="match status" value="1"/>
</dbReference>
<sequence length="481" mass="51957">MTTTVTSDFATATTAEIDAAFATARRIQPDWAATPLRERARVLTRFARLVLDHETELLDLIQDETGKVRRDAFEEFTDVVLWTSHVASRGPGMLAPKRRRGAIPLLTKTTELPRPKGVIGVITPWNYPFTLPVTDSVPALLAGNAVVLKPDSLTPRIALRVLELLEEAGLPEGLLQIVLGPGAEVGGTVIARADFVMFTGSTATGRVIAKQCAERLIGFSAELGGKNPLLVLSDAELSKAIPGAVSASFSNAGQLCVSIERIYVHANHWEAFVAGFVDRVEQLRLGAGRDWELDVGRLISAKQLDVVRRQVADAVGKGARVLTGGEVRTDLGELFYAPTVLTGVEEGMTLHREETFGPVVSLYRVDSDEEAIRLANDSDYGLNASVWSRARGQWAAAQLESGTVNVNEGYAPAWGSYGAPMGGMKQSGLGRRHGAEGILKYTDSQTVTEQRLVPIAGPEGFGHERWARIMSAGTRLLRKIN</sequence>
<comment type="similarity">
    <text evidence="1 4">Belongs to the aldehyde dehydrogenase family.</text>
</comment>
<protein>
    <submittedName>
        <fullName evidence="6">Succinate-semialdehyde dehydrogenase (NADP(+))</fullName>
    </submittedName>
</protein>
<comment type="caution">
    <text evidence="6">The sequence shown here is derived from an EMBL/GenBank/DDBJ whole genome shotgun (WGS) entry which is preliminary data.</text>
</comment>
<feature type="domain" description="Aldehyde dehydrogenase" evidence="5">
    <location>
        <begin position="2"/>
        <end position="447"/>
    </location>
</feature>
<dbReference type="Gene3D" id="3.40.605.10">
    <property type="entry name" value="Aldehyde Dehydrogenase, Chain A, domain 1"/>
    <property type="match status" value="1"/>
</dbReference>
<evidence type="ECO:0000256" key="4">
    <source>
        <dbReference type="RuleBase" id="RU003345"/>
    </source>
</evidence>
<evidence type="ECO:0000313" key="6">
    <source>
        <dbReference type="EMBL" id="KAB1643394.1"/>
    </source>
</evidence>
<dbReference type="FunFam" id="3.40.309.10:FF:000009">
    <property type="entry name" value="Aldehyde dehydrogenase A"/>
    <property type="match status" value="1"/>
</dbReference>
<dbReference type="NCBIfam" id="NF006916">
    <property type="entry name" value="PRK09407.1"/>
    <property type="match status" value="1"/>
</dbReference>
<gene>
    <name evidence="6" type="ORF">F8O05_05755</name>
</gene>
<feature type="active site" evidence="3">
    <location>
        <position position="222"/>
    </location>
</feature>
<dbReference type="OrthoDB" id="6882680at2"/>
<dbReference type="InterPro" id="IPR016163">
    <property type="entry name" value="Ald_DH_C"/>
</dbReference>